<accession>A0A1L3GIW1</accession>
<dbReference type="RefSeq" id="WP_072287704.1">
    <property type="nucleotide sequence ID" value="NZ_CP015455.1"/>
</dbReference>
<evidence type="ECO:0000313" key="2">
    <source>
        <dbReference type="EMBL" id="APG25861.1"/>
    </source>
</evidence>
<dbReference type="KEGG" id="pace:A6070_07225"/>
<dbReference type="PANTHER" id="PTHR43591">
    <property type="entry name" value="METHYLTRANSFERASE"/>
    <property type="match status" value="1"/>
</dbReference>
<organism evidence="2 3">
    <name type="scientific">Syntrophotalea acetylenica</name>
    <name type="common">Pelobacter acetylenicus</name>
    <dbReference type="NCBI Taxonomy" id="29542"/>
    <lineage>
        <taxon>Bacteria</taxon>
        <taxon>Pseudomonadati</taxon>
        <taxon>Thermodesulfobacteriota</taxon>
        <taxon>Desulfuromonadia</taxon>
        <taxon>Desulfuromonadales</taxon>
        <taxon>Syntrophotaleaceae</taxon>
        <taxon>Syntrophotalea</taxon>
    </lineage>
</organism>
<dbReference type="AlphaFoldDB" id="A0A1L3GIW1"/>
<reference evidence="2 3" key="1">
    <citation type="journal article" date="2017" name="Genome Announc.">
        <title>Complete Genome Sequences of Two Acetylene-Fermenting Pelobacter acetylenicus Strains.</title>
        <authorList>
            <person name="Sutton J.M."/>
            <person name="Baesman S.M."/>
            <person name="Fierst J.L."/>
            <person name="Poret-Peterson A.T."/>
            <person name="Oremland R.S."/>
            <person name="Dunlap D.S."/>
            <person name="Akob D.M."/>
        </authorList>
    </citation>
    <scope>NUCLEOTIDE SEQUENCE [LARGE SCALE GENOMIC DNA]</scope>
    <source>
        <strain evidence="2 3">DSM 3247</strain>
    </source>
</reference>
<dbReference type="EMBL" id="CP015518">
    <property type="protein sequence ID" value="APG25861.1"/>
    <property type="molecule type" value="Genomic_DNA"/>
</dbReference>
<keyword evidence="3" id="KW-1185">Reference proteome</keyword>
<dbReference type="InterPro" id="IPR013216">
    <property type="entry name" value="Methyltransf_11"/>
</dbReference>
<gene>
    <name evidence="2" type="ORF">A7E75_13200</name>
</gene>
<sequence>MSFHFDLLSRGYDQFLGRTLGAPDMEYWRTALGLPVRGRLLDAGGGTGRVSAALRPDVEQVVIVDCSQGMLRQARKKGNMALVRADVARLPFIDASFERALIIDALHHFPLQKESIAEVARVLAPGGLLVIEEFDIRRWGTRAIALAEKIVLMGSRFPTPEEIRHMLKEAGFSVLEIQKGKWNSLLFIAKK</sequence>
<dbReference type="PANTHER" id="PTHR43591:SF24">
    <property type="entry name" value="2-METHOXY-6-POLYPRENYL-1,4-BENZOQUINOL METHYLASE, MITOCHONDRIAL"/>
    <property type="match status" value="1"/>
</dbReference>
<dbReference type="CDD" id="cd02440">
    <property type="entry name" value="AdoMet_MTases"/>
    <property type="match status" value="1"/>
</dbReference>
<proteinExistence type="predicted"/>
<dbReference type="Gene3D" id="3.40.50.150">
    <property type="entry name" value="Vaccinia Virus protein VP39"/>
    <property type="match status" value="1"/>
</dbReference>
<dbReference type="SUPFAM" id="SSF53335">
    <property type="entry name" value="S-adenosyl-L-methionine-dependent methyltransferases"/>
    <property type="match status" value="1"/>
</dbReference>
<feature type="domain" description="Methyltransferase type 11" evidence="1">
    <location>
        <begin position="41"/>
        <end position="131"/>
    </location>
</feature>
<evidence type="ECO:0000313" key="3">
    <source>
        <dbReference type="Proteomes" id="UP000182264"/>
    </source>
</evidence>
<evidence type="ECO:0000259" key="1">
    <source>
        <dbReference type="Pfam" id="PF08241"/>
    </source>
</evidence>
<dbReference type="Proteomes" id="UP000182264">
    <property type="component" value="Chromosome"/>
</dbReference>
<name>A0A1L3GIW1_SYNAC</name>
<dbReference type="STRING" id="29542.A6070_07225"/>
<dbReference type="GO" id="GO:0008757">
    <property type="term" value="F:S-adenosylmethionine-dependent methyltransferase activity"/>
    <property type="evidence" value="ECO:0007669"/>
    <property type="project" value="InterPro"/>
</dbReference>
<dbReference type="InterPro" id="IPR029063">
    <property type="entry name" value="SAM-dependent_MTases_sf"/>
</dbReference>
<dbReference type="OrthoDB" id="262045at2"/>
<protein>
    <recommendedName>
        <fullName evidence="1">Methyltransferase type 11 domain-containing protein</fullName>
    </recommendedName>
</protein>
<dbReference type="Pfam" id="PF08241">
    <property type="entry name" value="Methyltransf_11"/>
    <property type="match status" value="1"/>
</dbReference>